<dbReference type="AlphaFoldDB" id="A0A399D1N4"/>
<dbReference type="SUPFAM" id="SSF111364">
    <property type="entry name" value="Tsx-like channel"/>
    <property type="match status" value="1"/>
</dbReference>
<accession>A0A399D1N4</accession>
<protein>
    <submittedName>
        <fullName evidence="2">DUF5020 family protein</fullName>
    </submittedName>
</protein>
<dbReference type="InterPro" id="IPR036777">
    <property type="entry name" value="Channel_Tsx-like_sf"/>
</dbReference>
<dbReference type="EMBL" id="QWET01000009">
    <property type="protein sequence ID" value="RIH64591.1"/>
    <property type="molecule type" value="Genomic_DNA"/>
</dbReference>
<dbReference type="RefSeq" id="WP_119350463.1">
    <property type="nucleotide sequence ID" value="NZ_QWET01000009.1"/>
</dbReference>
<feature type="chain" id="PRO_5017330671" evidence="1">
    <location>
        <begin position="20"/>
        <end position="226"/>
    </location>
</feature>
<organism evidence="2 3">
    <name type="scientific">Mariniphaga sediminis</name>
    <dbReference type="NCBI Taxonomy" id="1628158"/>
    <lineage>
        <taxon>Bacteria</taxon>
        <taxon>Pseudomonadati</taxon>
        <taxon>Bacteroidota</taxon>
        <taxon>Bacteroidia</taxon>
        <taxon>Marinilabiliales</taxon>
        <taxon>Prolixibacteraceae</taxon>
        <taxon>Mariniphaga</taxon>
    </lineage>
</organism>
<name>A0A399D1N4_9BACT</name>
<gene>
    <name evidence="2" type="ORF">D1164_13170</name>
</gene>
<reference evidence="2 3" key="1">
    <citation type="journal article" date="2015" name="Int. J. Syst. Evol. Microbiol.">
        <title>Mariniphaga sediminis sp. nov., isolated from coastal sediment.</title>
        <authorList>
            <person name="Wang F.Q."/>
            <person name="Shen Q.Y."/>
            <person name="Chen G.J."/>
            <person name="Du Z.J."/>
        </authorList>
    </citation>
    <scope>NUCLEOTIDE SEQUENCE [LARGE SCALE GENOMIC DNA]</scope>
    <source>
        <strain evidence="2 3">SY21</strain>
    </source>
</reference>
<dbReference type="Pfam" id="PF16412">
    <property type="entry name" value="DUF5020"/>
    <property type="match status" value="1"/>
</dbReference>
<dbReference type="OrthoDB" id="1007128at2"/>
<keyword evidence="3" id="KW-1185">Reference proteome</keyword>
<proteinExistence type="predicted"/>
<evidence type="ECO:0000256" key="1">
    <source>
        <dbReference type="SAM" id="SignalP"/>
    </source>
</evidence>
<dbReference type="Proteomes" id="UP000266441">
    <property type="component" value="Unassembled WGS sequence"/>
</dbReference>
<sequence length="226" mass="25372">MRKIIPALALLLFVVASQAQNVQLHYDMGDGRGYFTSTVEMFKPDSWGSTFFFIDMDYNVGDVEGISMAYWEIARAIKLGDSPVAFHGEYNGGFGQYAPGGAYQINDAWLGGLEYSLNAADFSKGLTLQALYKYIRGKHDAAFQVTAVWYWNFAGNKLSFTGFADLWREDFVFGEETTKFVFLAEPQLWYNFNKNFALGSEVEINTNFGGRKGFNVMPTIGAKVTF</sequence>
<comment type="caution">
    <text evidence="2">The sequence shown here is derived from an EMBL/GenBank/DDBJ whole genome shotgun (WGS) entry which is preliminary data.</text>
</comment>
<evidence type="ECO:0000313" key="3">
    <source>
        <dbReference type="Proteomes" id="UP000266441"/>
    </source>
</evidence>
<feature type="signal peptide" evidence="1">
    <location>
        <begin position="1"/>
        <end position="19"/>
    </location>
</feature>
<dbReference type="GO" id="GO:0009279">
    <property type="term" value="C:cell outer membrane"/>
    <property type="evidence" value="ECO:0007669"/>
    <property type="project" value="InterPro"/>
</dbReference>
<keyword evidence="1" id="KW-0732">Signal</keyword>
<evidence type="ECO:0000313" key="2">
    <source>
        <dbReference type="EMBL" id="RIH64591.1"/>
    </source>
</evidence>